<feature type="domain" description="Myb-like" evidence="4">
    <location>
        <begin position="146"/>
        <end position="196"/>
    </location>
</feature>
<dbReference type="SUPFAM" id="SSF46689">
    <property type="entry name" value="Homeodomain-like"/>
    <property type="match status" value="2"/>
</dbReference>
<dbReference type="SUPFAM" id="SSF53098">
    <property type="entry name" value="Ribonuclease H-like"/>
    <property type="match status" value="1"/>
</dbReference>
<feature type="domain" description="Myb-like" evidence="4">
    <location>
        <begin position="42"/>
        <end position="93"/>
    </location>
</feature>
<feature type="domain" description="Myb-like" evidence="4">
    <location>
        <begin position="94"/>
        <end position="145"/>
    </location>
</feature>
<name>A0A5A9ND31_9TELE</name>
<dbReference type="SUPFAM" id="SSF140996">
    <property type="entry name" value="Hermes dimerisation domain"/>
    <property type="match status" value="1"/>
</dbReference>
<dbReference type="AlphaFoldDB" id="A0A5A9ND31"/>
<proteinExistence type="predicted"/>
<feature type="domain" description="HTH myb-type" evidence="5">
    <location>
        <begin position="151"/>
        <end position="200"/>
    </location>
</feature>
<dbReference type="Pfam" id="PF00249">
    <property type="entry name" value="Myb_DNA-binding"/>
    <property type="match status" value="1"/>
</dbReference>
<dbReference type="PROSITE" id="PS50090">
    <property type="entry name" value="MYB_LIKE"/>
    <property type="match status" value="3"/>
</dbReference>
<evidence type="ECO:0000259" key="4">
    <source>
        <dbReference type="PROSITE" id="PS50090"/>
    </source>
</evidence>
<dbReference type="PROSITE" id="PS51294">
    <property type="entry name" value="HTH_MYB"/>
    <property type="match status" value="3"/>
</dbReference>
<dbReference type="FunFam" id="1.10.10.60:FF:000010">
    <property type="entry name" value="Transcriptional activator Myb isoform A"/>
    <property type="match status" value="1"/>
</dbReference>
<sequence>MNSHPDELPTDLPIEWEYLNGLLVMEDCMRLEVNPESDIEEDVEQLKFKWTVQEDEILASLVGRFGKDDWELIAGFLPGRTAQNCKYRFTVVVDPELNKGSWTREEDEKLIKLVSLYGDKNWSTIAKGLKSRRGKQCRERWHNHLDPSVIKTPWTKEEDLIIIKCHCILGPRWAQIAKFLPGRTDNSIKNHWYATLKRKMDKGIFKIEEIGLSNLGLFPQLKQTSTSISQNKSKSKEKQLPKINQMRKASGKDMRSNGPSFYPHSSSPSSSNSHSTLQAQHETFVDGMLRMIAEDMLPLNISEGSGFRKLITLIGPQYPQLSQRTVGLQLYNEVEKAVKPQVIQHLKNCVSLSGGQNVVHLTADVWASENAETLLVVQVHFLDDDWNIHRPTVAFRHLQCKKLMANIGGELESVLLSYGMFSHNIGYSIIHEAKNTIASHNIFCDYRSMCSEQSDLNDEVLDFLDDQVAIDDLSRVEISSSKRLDCITTLLHCVIKEALKKSSAVERILFELQSVVSFFRRSDYWNEVLKKKCSLSLSNAYSSGSITWNSTLIMVREMMQESVWPLVMSLLNQARNGAKGCSICPPVVQVTREQVVDFVGLLQPFEEAVQVLQEDDITLSLIIPSIIGLDKTLETKSTKFSYFCSALRSGLRAYFQPLIFQNDLIVATVLDPRIKLQPFSFGKEKFRSTTLFTPSKNRACSVVESALSKSETLTLAETSCVKADDNDVLPNKKPKKESELDLYLSEPLLKGDACILVFWREATCFPQLQSVCRKLLAVPASSGGLKRLFPLASCIVRAQRSRLTQHTTERLLIYRDYLKKCTVE</sequence>
<evidence type="ECO:0000313" key="6">
    <source>
        <dbReference type="EMBL" id="KAA0706719.1"/>
    </source>
</evidence>
<dbReference type="InterPro" id="IPR001005">
    <property type="entry name" value="SANT/Myb"/>
</dbReference>
<dbReference type="InterPro" id="IPR012337">
    <property type="entry name" value="RNaseH-like_sf"/>
</dbReference>
<dbReference type="GO" id="GO:0005634">
    <property type="term" value="C:nucleus"/>
    <property type="evidence" value="ECO:0007669"/>
    <property type="project" value="UniProtKB-ARBA"/>
</dbReference>
<dbReference type="SMART" id="SM00717">
    <property type="entry name" value="SANT"/>
    <property type="match status" value="3"/>
</dbReference>
<dbReference type="InterPro" id="IPR008906">
    <property type="entry name" value="HATC_C_dom"/>
</dbReference>
<dbReference type="PANTHER" id="PTHR45614">
    <property type="entry name" value="MYB PROTEIN-RELATED"/>
    <property type="match status" value="1"/>
</dbReference>
<keyword evidence="2" id="KW-0238">DNA-binding</keyword>
<dbReference type="InterPro" id="IPR050560">
    <property type="entry name" value="MYB_TF"/>
</dbReference>
<feature type="compositionally biased region" description="Low complexity" evidence="3">
    <location>
        <begin position="263"/>
        <end position="275"/>
    </location>
</feature>
<dbReference type="Pfam" id="PF05699">
    <property type="entry name" value="Dimer_Tnp_hAT"/>
    <property type="match status" value="1"/>
</dbReference>
<protein>
    <submittedName>
        <fullName evidence="6">Myb-related protein B</fullName>
    </submittedName>
</protein>
<keyword evidence="7" id="KW-1185">Reference proteome</keyword>
<dbReference type="GO" id="GO:0000981">
    <property type="term" value="F:DNA-binding transcription factor activity, RNA polymerase II-specific"/>
    <property type="evidence" value="ECO:0007669"/>
    <property type="project" value="TreeGrafter"/>
</dbReference>
<dbReference type="Proteomes" id="UP000324632">
    <property type="component" value="Chromosome 20"/>
</dbReference>
<comment type="caution">
    <text evidence="6">The sequence shown here is derived from an EMBL/GenBank/DDBJ whole genome shotgun (WGS) entry which is preliminary data.</text>
</comment>
<dbReference type="FunFam" id="1.10.10.60:FF:000712">
    <property type="entry name" value="V-myb avian myeloblastosis viral oncogene homolog-like 2a"/>
    <property type="match status" value="1"/>
</dbReference>
<dbReference type="GO" id="GO:0000978">
    <property type="term" value="F:RNA polymerase II cis-regulatory region sequence-specific DNA binding"/>
    <property type="evidence" value="ECO:0007669"/>
    <property type="project" value="TreeGrafter"/>
</dbReference>
<dbReference type="EMBL" id="SOYY01000020">
    <property type="protein sequence ID" value="KAA0706719.1"/>
    <property type="molecule type" value="Genomic_DNA"/>
</dbReference>
<dbReference type="InterPro" id="IPR009057">
    <property type="entry name" value="Homeodomain-like_sf"/>
</dbReference>
<dbReference type="Gene3D" id="1.10.10.60">
    <property type="entry name" value="Homeodomain-like"/>
    <property type="match status" value="3"/>
</dbReference>
<feature type="domain" description="HTH myb-type" evidence="5">
    <location>
        <begin position="42"/>
        <end position="88"/>
    </location>
</feature>
<evidence type="ECO:0000256" key="3">
    <source>
        <dbReference type="SAM" id="MobiDB-lite"/>
    </source>
</evidence>
<dbReference type="Pfam" id="PF13921">
    <property type="entry name" value="Myb_DNA-bind_6"/>
    <property type="match status" value="1"/>
</dbReference>
<dbReference type="PANTHER" id="PTHR45614:SF9">
    <property type="entry name" value="MYB-RELATED PROTEIN A"/>
    <property type="match status" value="1"/>
</dbReference>
<evidence type="ECO:0000313" key="7">
    <source>
        <dbReference type="Proteomes" id="UP000324632"/>
    </source>
</evidence>
<dbReference type="GO" id="GO:0046983">
    <property type="term" value="F:protein dimerization activity"/>
    <property type="evidence" value="ECO:0007669"/>
    <property type="project" value="InterPro"/>
</dbReference>
<evidence type="ECO:0000256" key="2">
    <source>
        <dbReference type="ARBA" id="ARBA00023125"/>
    </source>
</evidence>
<gene>
    <name evidence="6" type="ORF">E1301_Tti018308</name>
</gene>
<feature type="region of interest" description="Disordered" evidence="3">
    <location>
        <begin position="226"/>
        <end position="278"/>
    </location>
</feature>
<feature type="domain" description="HTH myb-type" evidence="5">
    <location>
        <begin position="94"/>
        <end position="149"/>
    </location>
</feature>
<evidence type="ECO:0000259" key="5">
    <source>
        <dbReference type="PROSITE" id="PS51294"/>
    </source>
</evidence>
<reference evidence="6 7" key="1">
    <citation type="journal article" date="2019" name="Mol. Ecol. Resour.">
        <title>Chromosome-level genome assembly of Triplophysa tibetana, a fish adapted to the harsh high-altitude environment of the Tibetan Plateau.</title>
        <authorList>
            <person name="Yang X."/>
            <person name="Liu H."/>
            <person name="Ma Z."/>
            <person name="Zou Y."/>
            <person name="Zou M."/>
            <person name="Mao Y."/>
            <person name="Li X."/>
            <person name="Wang H."/>
            <person name="Chen T."/>
            <person name="Wang W."/>
            <person name="Yang R."/>
        </authorList>
    </citation>
    <scope>NUCLEOTIDE SEQUENCE [LARGE SCALE GENOMIC DNA]</scope>
    <source>
        <strain evidence="6">TTIB1903HZAU</strain>
        <tissue evidence="6">Muscle</tissue>
    </source>
</reference>
<dbReference type="CDD" id="cd00167">
    <property type="entry name" value="SANT"/>
    <property type="match status" value="3"/>
</dbReference>
<keyword evidence="1" id="KW-0677">Repeat</keyword>
<dbReference type="InterPro" id="IPR017930">
    <property type="entry name" value="Myb_dom"/>
</dbReference>
<organism evidence="6 7">
    <name type="scientific">Triplophysa tibetana</name>
    <dbReference type="NCBI Taxonomy" id="1572043"/>
    <lineage>
        <taxon>Eukaryota</taxon>
        <taxon>Metazoa</taxon>
        <taxon>Chordata</taxon>
        <taxon>Craniata</taxon>
        <taxon>Vertebrata</taxon>
        <taxon>Euteleostomi</taxon>
        <taxon>Actinopterygii</taxon>
        <taxon>Neopterygii</taxon>
        <taxon>Teleostei</taxon>
        <taxon>Ostariophysi</taxon>
        <taxon>Cypriniformes</taxon>
        <taxon>Nemacheilidae</taxon>
        <taxon>Triplophysa</taxon>
    </lineage>
</organism>
<evidence type="ECO:0000256" key="1">
    <source>
        <dbReference type="ARBA" id="ARBA00022737"/>
    </source>
</evidence>
<accession>A0A5A9ND31</accession>